<feature type="transmembrane region" description="Helical" evidence="1">
    <location>
        <begin position="81"/>
        <end position="99"/>
    </location>
</feature>
<reference evidence="2 3" key="1">
    <citation type="submission" date="2019-11" db="EMBL/GenBank/DDBJ databases">
        <authorList>
            <person name="Im W.T."/>
        </authorList>
    </citation>
    <scope>NUCLEOTIDE SEQUENCE [LARGE SCALE GENOMIC DNA]</scope>
    <source>
        <strain evidence="2 3">SB-02</strain>
    </source>
</reference>
<keyword evidence="1" id="KW-0812">Transmembrane</keyword>
<keyword evidence="1" id="KW-1133">Transmembrane helix</keyword>
<keyword evidence="3" id="KW-1185">Reference proteome</keyword>
<keyword evidence="1" id="KW-0472">Membrane</keyword>
<feature type="transmembrane region" description="Helical" evidence="1">
    <location>
        <begin position="57"/>
        <end position="75"/>
    </location>
</feature>
<organism evidence="2 3">
    <name type="scientific">Phnomibacter ginsenosidimutans</name>
    <dbReference type="NCBI Taxonomy" id="2676868"/>
    <lineage>
        <taxon>Bacteria</taxon>
        <taxon>Pseudomonadati</taxon>
        <taxon>Bacteroidota</taxon>
        <taxon>Chitinophagia</taxon>
        <taxon>Chitinophagales</taxon>
        <taxon>Chitinophagaceae</taxon>
        <taxon>Phnomibacter</taxon>
    </lineage>
</organism>
<evidence type="ECO:0000256" key="1">
    <source>
        <dbReference type="SAM" id="Phobius"/>
    </source>
</evidence>
<dbReference type="KEGG" id="fls:GLV81_06165"/>
<gene>
    <name evidence="2" type="ORF">GLV81_06165</name>
</gene>
<name>A0A6I6GRK0_9BACT</name>
<protein>
    <submittedName>
        <fullName evidence="2">Uncharacterized protein</fullName>
    </submittedName>
</protein>
<dbReference type="AlphaFoldDB" id="A0A6I6GRK0"/>
<evidence type="ECO:0000313" key="2">
    <source>
        <dbReference type="EMBL" id="QGW27729.1"/>
    </source>
</evidence>
<dbReference type="EMBL" id="CP046566">
    <property type="protein sequence ID" value="QGW27729.1"/>
    <property type="molecule type" value="Genomic_DNA"/>
</dbReference>
<accession>A0A6I6GRK0</accession>
<dbReference type="Proteomes" id="UP000426027">
    <property type="component" value="Chromosome"/>
</dbReference>
<dbReference type="RefSeq" id="WP_157477764.1">
    <property type="nucleotide sequence ID" value="NZ_CP046566.1"/>
</dbReference>
<proteinExistence type="predicted"/>
<evidence type="ECO:0000313" key="3">
    <source>
        <dbReference type="Proteomes" id="UP000426027"/>
    </source>
</evidence>
<sequence length="204" mass="23384">MNESYKWLKEQEELKESKIEKFLGPSFILEQTNNFPGLKRTDDVTDFEFHPRPVKGFFGIILLWPFVGLVLMGMIKILSAVLLLCIAGLVIHLTIYWRTMQKSDRKISLNGTGIRFDDEQLISWTDITLTAILTKPIGRNKRNFLVVVTKGADNSYKRKDYELTDYFSWNAYGFASTISSKIESIRSTMNSHNNGFAAMAGRQL</sequence>